<reference evidence="3 4" key="1">
    <citation type="journal article" date="2021" name="Sci. Rep.">
        <title>The genome of the diatom Chaetoceros tenuissimus carries an ancient integrated fragment of an extant virus.</title>
        <authorList>
            <person name="Hongo Y."/>
            <person name="Kimura K."/>
            <person name="Takaki Y."/>
            <person name="Yoshida Y."/>
            <person name="Baba S."/>
            <person name="Kobayashi G."/>
            <person name="Nagasaki K."/>
            <person name="Hano T."/>
            <person name="Tomaru Y."/>
        </authorList>
    </citation>
    <scope>NUCLEOTIDE SEQUENCE [LARGE SCALE GENOMIC DNA]</scope>
    <source>
        <strain evidence="3 4">NIES-3715</strain>
    </source>
</reference>
<keyword evidence="4" id="KW-1185">Reference proteome</keyword>
<gene>
    <name evidence="3" type="ORF">CTEN210_02419</name>
</gene>
<dbReference type="GO" id="GO:0046982">
    <property type="term" value="F:protein heterodimerization activity"/>
    <property type="evidence" value="ECO:0007669"/>
    <property type="project" value="InterPro"/>
</dbReference>
<organism evidence="3 4">
    <name type="scientific">Chaetoceros tenuissimus</name>
    <dbReference type="NCBI Taxonomy" id="426638"/>
    <lineage>
        <taxon>Eukaryota</taxon>
        <taxon>Sar</taxon>
        <taxon>Stramenopiles</taxon>
        <taxon>Ochrophyta</taxon>
        <taxon>Bacillariophyta</taxon>
        <taxon>Coscinodiscophyceae</taxon>
        <taxon>Chaetocerotophycidae</taxon>
        <taxon>Chaetocerotales</taxon>
        <taxon>Chaetocerotaceae</taxon>
        <taxon>Chaetoceros</taxon>
    </lineage>
</organism>
<name>A0AAD3CJS8_9STRA</name>
<dbReference type="EMBL" id="BLLK01000022">
    <property type="protein sequence ID" value="GFH45945.1"/>
    <property type="molecule type" value="Genomic_DNA"/>
</dbReference>
<proteinExistence type="predicted"/>
<sequence>MKRVASRKQTNETQRKRVKSTPRFKDQNPTNELNQIIESLRNQDKNRFAAFRRSNIKASALSEFVTLGLVNKYIIRESNEVYRLSKYVSTKADTSIISAVQIATKTFIQRIIKLAKKIQKSTHANTEIPLSPQNILSAFQAIELPPFVVASENREDDNTTKAYYLPY</sequence>
<evidence type="ECO:0000256" key="1">
    <source>
        <dbReference type="SAM" id="MobiDB-lite"/>
    </source>
</evidence>
<feature type="region of interest" description="Disordered" evidence="1">
    <location>
        <begin position="1"/>
        <end position="31"/>
    </location>
</feature>
<dbReference type="Gene3D" id="1.10.20.10">
    <property type="entry name" value="Histone, subunit A"/>
    <property type="match status" value="1"/>
</dbReference>
<dbReference type="Proteomes" id="UP001054902">
    <property type="component" value="Unassembled WGS sequence"/>
</dbReference>
<evidence type="ECO:0000259" key="2">
    <source>
        <dbReference type="Pfam" id="PF04719"/>
    </source>
</evidence>
<accession>A0AAD3CJS8</accession>
<dbReference type="Pfam" id="PF04719">
    <property type="entry name" value="TAFII28"/>
    <property type="match status" value="1"/>
</dbReference>
<evidence type="ECO:0000313" key="4">
    <source>
        <dbReference type="Proteomes" id="UP001054902"/>
    </source>
</evidence>
<dbReference type="InterPro" id="IPR009072">
    <property type="entry name" value="Histone-fold"/>
</dbReference>
<dbReference type="AlphaFoldDB" id="A0AAD3CJS8"/>
<dbReference type="GO" id="GO:0006367">
    <property type="term" value="P:transcription initiation at RNA polymerase II promoter"/>
    <property type="evidence" value="ECO:0007669"/>
    <property type="project" value="InterPro"/>
</dbReference>
<comment type="caution">
    <text evidence="3">The sequence shown here is derived from an EMBL/GenBank/DDBJ whole genome shotgun (WGS) entry which is preliminary data.</text>
</comment>
<feature type="domain" description="TAFII28-like protein" evidence="2">
    <location>
        <begin position="36"/>
        <end position="140"/>
    </location>
</feature>
<dbReference type="InterPro" id="IPR006809">
    <property type="entry name" value="TAFII28_dom"/>
</dbReference>
<protein>
    <recommendedName>
        <fullName evidence="2">TAFII28-like protein domain-containing protein</fullName>
    </recommendedName>
</protein>
<evidence type="ECO:0000313" key="3">
    <source>
        <dbReference type="EMBL" id="GFH45945.1"/>
    </source>
</evidence>
<dbReference type="GO" id="GO:0005634">
    <property type="term" value="C:nucleus"/>
    <property type="evidence" value="ECO:0007669"/>
    <property type="project" value="InterPro"/>
</dbReference>